<keyword evidence="1" id="KW-1133">Transmembrane helix</keyword>
<gene>
    <name evidence="2" type="ORF">B1991_13640</name>
</gene>
<evidence type="ECO:0000313" key="2">
    <source>
        <dbReference type="EMBL" id="THD06321.1"/>
    </source>
</evidence>
<feature type="transmembrane region" description="Helical" evidence="1">
    <location>
        <begin position="140"/>
        <end position="158"/>
    </location>
</feature>
<dbReference type="OrthoDB" id="5948853at2"/>
<sequence>MENPDVTSDPRSHEALIDRLGTELVPVRRLLPPWLRTAGWLLLVAALAAGLLMHYGAEPMLRRWSATPDLAWAGMGAVITAISAAWAAFALAVPGRRVAWAWLPLPGALLWIGASGLGCLRTWIAPGTEVAGLHQTADCLTFIIAFSIPLSALLIVLLRRACPLRPVLAAVLIGLASAAASASLLEICHAFDSASTDLLTHALAVAVVVAVNAAMGGRLLGKA</sequence>
<comment type="caution">
    <text evidence="2">The sequence shown here is derived from an EMBL/GenBank/DDBJ whole genome shotgun (WGS) entry which is preliminary data.</text>
</comment>
<dbReference type="EMBL" id="MWIO01000038">
    <property type="protein sequence ID" value="THD06321.1"/>
    <property type="molecule type" value="Genomic_DNA"/>
</dbReference>
<dbReference type="Proteomes" id="UP000306317">
    <property type="component" value="Unassembled WGS sequence"/>
</dbReference>
<accession>A0A4V3USD6</accession>
<keyword evidence="1" id="KW-0472">Membrane</keyword>
<reference evidence="2 3" key="1">
    <citation type="submission" date="2017-02" db="EMBL/GenBank/DDBJ databases">
        <title>Whole genome sequencing of Rhodanobacter lindaniclasticus DSM 17932.</title>
        <authorList>
            <person name="Kumar S."/>
            <person name="Patil P."/>
            <person name="Patil P.B."/>
        </authorList>
    </citation>
    <scope>NUCLEOTIDE SEQUENCE [LARGE SCALE GENOMIC DNA]</scope>
    <source>
        <strain evidence="2 3">DSM 17932</strain>
    </source>
</reference>
<name>A0A4V3USD6_9GAMM</name>
<dbReference type="Pfam" id="PF06532">
    <property type="entry name" value="NrsF"/>
    <property type="match status" value="1"/>
</dbReference>
<proteinExistence type="predicted"/>
<protein>
    <recommendedName>
        <fullName evidence="4">DUF1109 domain-containing protein</fullName>
    </recommendedName>
</protein>
<keyword evidence="3" id="KW-1185">Reference proteome</keyword>
<evidence type="ECO:0008006" key="4">
    <source>
        <dbReference type="Google" id="ProtNLM"/>
    </source>
</evidence>
<dbReference type="InterPro" id="IPR009495">
    <property type="entry name" value="NrsF"/>
</dbReference>
<keyword evidence="1" id="KW-0812">Transmembrane</keyword>
<feature type="transmembrane region" description="Helical" evidence="1">
    <location>
        <begin position="199"/>
        <end position="220"/>
    </location>
</feature>
<feature type="transmembrane region" description="Helical" evidence="1">
    <location>
        <begin position="38"/>
        <end position="57"/>
    </location>
</feature>
<evidence type="ECO:0000256" key="1">
    <source>
        <dbReference type="SAM" id="Phobius"/>
    </source>
</evidence>
<feature type="transmembrane region" description="Helical" evidence="1">
    <location>
        <begin position="69"/>
        <end position="93"/>
    </location>
</feature>
<dbReference type="AlphaFoldDB" id="A0A4V3USD6"/>
<organism evidence="2 3">
    <name type="scientific">Rhodanobacter lindaniclasticus</name>
    <dbReference type="NCBI Taxonomy" id="75310"/>
    <lineage>
        <taxon>Bacteria</taxon>
        <taxon>Pseudomonadati</taxon>
        <taxon>Pseudomonadota</taxon>
        <taxon>Gammaproteobacteria</taxon>
        <taxon>Lysobacterales</taxon>
        <taxon>Rhodanobacteraceae</taxon>
        <taxon>Rhodanobacter</taxon>
    </lineage>
</organism>
<evidence type="ECO:0000313" key="3">
    <source>
        <dbReference type="Proteomes" id="UP000306317"/>
    </source>
</evidence>
<feature type="transmembrane region" description="Helical" evidence="1">
    <location>
        <begin position="167"/>
        <end position="187"/>
    </location>
</feature>
<feature type="transmembrane region" description="Helical" evidence="1">
    <location>
        <begin position="100"/>
        <end position="124"/>
    </location>
</feature>
<dbReference type="RefSeq" id="WP_136259229.1">
    <property type="nucleotide sequence ID" value="NZ_MWIO01000038.1"/>
</dbReference>